<evidence type="ECO:0000313" key="2">
    <source>
        <dbReference type="EMBL" id="UWZ53107.1"/>
    </source>
</evidence>
<dbReference type="PANTHER" id="PTHR34385">
    <property type="entry name" value="D-ALANYL-D-ALANINE CARBOXYPEPTIDASE"/>
    <property type="match status" value="1"/>
</dbReference>
<reference evidence="2" key="1">
    <citation type="submission" date="2021-04" db="EMBL/GenBank/DDBJ databases">
        <title>Dactylosporangium aurantiacum NRRL B-8018 full assembly.</title>
        <authorList>
            <person name="Hartkoorn R.C."/>
            <person name="Beaudoing E."/>
            <person name="Hot D."/>
        </authorList>
    </citation>
    <scope>NUCLEOTIDE SEQUENCE</scope>
    <source>
        <strain evidence="2">NRRL B-8018</strain>
    </source>
</reference>
<dbReference type="Pfam" id="PF02557">
    <property type="entry name" value="VanY"/>
    <property type="match status" value="1"/>
</dbReference>
<protein>
    <submittedName>
        <fullName evidence="2">M15 family metallopeptidase</fullName>
    </submittedName>
</protein>
<dbReference type="CDD" id="cd14814">
    <property type="entry name" value="Peptidase_M15"/>
    <property type="match status" value="1"/>
</dbReference>
<dbReference type="GO" id="GO:0008233">
    <property type="term" value="F:peptidase activity"/>
    <property type="evidence" value="ECO:0007669"/>
    <property type="project" value="InterPro"/>
</dbReference>
<accession>A0A9Q9IFJ7</accession>
<dbReference type="KEGG" id="daur:Daura_42035"/>
<dbReference type="EMBL" id="CP073767">
    <property type="protein sequence ID" value="UWZ53107.1"/>
    <property type="molecule type" value="Genomic_DNA"/>
</dbReference>
<dbReference type="Gene3D" id="3.30.1380.10">
    <property type="match status" value="1"/>
</dbReference>
<dbReference type="AlphaFoldDB" id="A0A9Q9IFJ7"/>
<organism evidence="2 3">
    <name type="scientific">Dactylosporangium aurantiacum</name>
    <dbReference type="NCBI Taxonomy" id="35754"/>
    <lineage>
        <taxon>Bacteria</taxon>
        <taxon>Bacillati</taxon>
        <taxon>Actinomycetota</taxon>
        <taxon>Actinomycetes</taxon>
        <taxon>Micromonosporales</taxon>
        <taxon>Micromonosporaceae</taxon>
        <taxon>Dactylosporangium</taxon>
    </lineage>
</organism>
<feature type="domain" description="D-alanyl-D-alanine carboxypeptidase-like core" evidence="1">
    <location>
        <begin position="71"/>
        <end position="173"/>
    </location>
</feature>
<sequence>MAEIRHQLAAFRPPAPPAAGEAGAFAEALTAASGAAASGSAVSGSAAALRGRYANGRIPAAALAEVAGTGHRLAAPAAAAMEALLRTARADGVTIGITDSYRGYDEQVDLARRKGLYSQGGLAAKPGTSDHGWGLAVDLDLDAKAQAWMRANAGRFGFTENTPREPWHWKFTGA</sequence>
<dbReference type="RefSeq" id="WP_211273396.1">
    <property type="nucleotide sequence ID" value="NZ_CP073767.1"/>
</dbReference>
<dbReference type="InterPro" id="IPR003709">
    <property type="entry name" value="VanY-like_core_dom"/>
</dbReference>
<gene>
    <name evidence="2" type="ORF">Daura_42035</name>
</gene>
<dbReference type="InterPro" id="IPR009045">
    <property type="entry name" value="Zn_M74/Hedgehog-like"/>
</dbReference>
<dbReference type="Proteomes" id="UP001058003">
    <property type="component" value="Chromosome"/>
</dbReference>
<evidence type="ECO:0000259" key="1">
    <source>
        <dbReference type="Pfam" id="PF02557"/>
    </source>
</evidence>
<dbReference type="SUPFAM" id="SSF55166">
    <property type="entry name" value="Hedgehog/DD-peptidase"/>
    <property type="match status" value="1"/>
</dbReference>
<keyword evidence="3" id="KW-1185">Reference proteome</keyword>
<dbReference type="PANTHER" id="PTHR34385:SF1">
    <property type="entry name" value="PEPTIDOGLYCAN L-ALANYL-D-GLUTAMATE ENDOPEPTIDASE CWLK"/>
    <property type="match status" value="1"/>
</dbReference>
<dbReference type="GO" id="GO:0006508">
    <property type="term" value="P:proteolysis"/>
    <property type="evidence" value="ECO:0007669"/>
    <property type="project" value="InterPro"/>
</dbReference>
<dbReference type="InterPro" id="IPR052179">
    <property type="entry name" value="DD-CPase-like"/>
</dbReference>
<evidence type="ECO:0000313" key="3">
    <source>
        <dbReference type="Proteomes" id="UP001058003"/>
    </source>
</evidence>
<proteinExistence type="predicted"/>
<name>A0A9Q9IFJ7_9ACTN</name>